<organism evidence="1 2">
    <name type="scientific">Rubricella aquisinus</name>
    <dbReference type="NCBI Taxonomy" id="2028108"/>
    <lineage>
        <taxon>Bacteria</taxon>
        <taxon>Pseudomonadati</taxon>
        <taxon>Pseudomonadota</taxon>
        <taxon>Alphaproteobacteria</taxon>
        <taxon>Rhodobacterales</taxon>
        <taxon>Paracoccaceae</taxon>
        <taxon>Rubricella</taxon>
    </lineage>
</organism>
<evidence type="ECO:0000313" key="2">
    <source>
        <dbReference type="Proteomes" id="UP000553766"/>
    </source>
</evidence>
<comment type="caution">
    <text evidence="1">The sequence shown here is derived from an EMBL/GenBank/DDBJ whole genome shotgun (WGS) entry which is preliminary data.</text>
</comment>
<sequence>MPVELTVKAIYPGDPDDIFAAALNPQEMADAMNGLATYDGLPERPIEQGETLVVDVTIWGVIRNKDYRMHVETVDRENRLIQSRERGAGVTRWDHTLTVEPGGPGAIWTDRIVIDAGIRSGLMARFGAYMYARRHKYRNAQSITVTRRKMT</sequence>
<proteinExistence type="predicted"/>
<evidence type="ECO:0000313" key="1">
    <source>
        <dbReference type="EMBL" id="MBB5516699.1"/>
    </source>
</evidence>
<name>A0A840WNR3_9RHOB</name>
<evidence type="ECO:0008006" key="3">
    <source>
        <dbReference type="Google" id="ProtNLM"/>
    </source>
</evidence>
<dbReference type="EMBL" id="JACIJS010000008">
    <property type="protein sequence ID" value="MBB5516699.1"/>
    <property type="molecule type" value="Genomic_DNA"/>
</dbReference>
<keyword evidence="2" id="KW-1185">Reference proteome</keyword>
<dbReference type="RefSeq" id="WP_184012568.1">
    <property type="nucleotide sequence ID" value="NZ_JACIJS010000008.1"/>
</dbReference>
<reference evidence="1 2" key="1">
    <citation type="submission" date="2020-08" db="EMBL/GenBank/DDBJ databases">
        <title>Genomic Encyclopedia of Type Strains, Phase IV (KMG-IV): sequencing the most valuable type-strain genomes for metagenomic binning, comparative biology and taxonomic classification.</title>
        <authorList>
            <person name="Goeker M."/>
        </authorList>
    </citation>
    <scope>NUCLEOTIDE SEQUENCE [LARGE SCALE GENOMIC DNA]</scope>
    <source>
        <strain evidence="1 2">DSM 103377</strain>
    </source>
</reference>
<dbReference type="SUPFAM" id="SSF55961">
    <property type="entry name" value="Bet v1-like"/>
    <property type="match status" value="1"/>
</dbReference>
<protein>
    <recommendedName>
        <fullName evidence="3">Polyketide cyclase / dehydrase and lipid transport</fullName>
    </recommendedName>
</protein>
<accession>A0A840WNR3</accession>
<dbReference type="Proteomes" id="UP000553766">
    <property type="component" value="Unassembled WGS sequence"/>
</dbReference>
<dbReference type="AlphaFoldDB" id="A0A840WNR3"/>
<gene>
    <name evidence="1" type="ORF">FHS89_002739</name>
</gene>